<evidence type="ECO:0000313" key="3">
    <source>
        <dbReference type="Proteomes" id="UP000322244"/>
    </source>
</evidence>
<keyword evidence="1" id="KW-0472">Membrane</keyword>
<feature type="transmembrane region" description="Helical" evidence="1">
    <location>
        <begin position="87"/>
        <end position="112"/>
    </location>
</feature>
<protein>
    <submittedName>
        <fullName evidence="2">ABC transporter permease</fullName>
    </submittedName>
</protein>
<feature type="transmembrane region" description="Helical" evidence="1">
    <location>
        <begin position="144"/>
        <end position="161"/>
    </location>
</feature>
<comment type="caution">
    <text evidence="2">The sequence shown here is derived from an EMBL/GenBank/DDBJ whole genome shotgun (WGS) entry which is preliminary data.</text>
</comment>
<evidence type="ECO:0000313" key="2">
    <source>
        <dbReference type="EMBL" id="KAA0023266.1"/>
    </source>
</evidence>
<organism evidence="2 3">
    <name type="scientific">Antrihabitans cavernicola</name>
    <dbReference type="NCBI Taxonomy" id="2495913"/>
    <lineage>
        <taxon>Bacteria</taxon>
        <taxon>Bacillati</taxon>
        <taxon>Actinomycetota</taxon>
        <taxon>Actinomycetes</taxon>
        <taxon>Mycobacteriales</taxon>
        <taxon>Nocardiaceae</taxon>
        <taxon>Antrihabitans</taxon>
    </lineage>
</organism>
<evidence type="ECO:0000256" key="1">
    <source>
        <dbReference type="SAM" id="Phobius"/>
    </source>
</evidence>
<sequence length="233" mass="25165">MTTRTVKVARMHTNAWPFLIAWPVGIVVVTFLITYGVFLAVGDTNDGQSHYTGGVSAMFGLALAFYLQAMTQTFPFALGISVTRREFFTGTTLVAVLQSLGLGVGLFVAGAIERATDGWGKNMQMFDVTNALTSNPAIKLGTDIVFVLLVAGVGLFLGSLYQRWRTPGLFATALFALIVFGILAISITWQGWWTDLGHWFVDLPRAVPMVVLPAALAVLAFAAAWGVMRRATP</sequence>
<feature type="transmembrane region" description="Helical" evidence="1">
    <location>
        <begin position="48"/>
        <end position="67"/>
    </location>
</feature>
<keyword evidence="1" id="KW-0812">Transmembrane</keyword>
<keyword evidence="3" id="KW-1185">Reference proteome</keyword>
<feature type="transmembrane region" description="Helical" evidence="1">
    <location>
        <begin position="209"/>
        <end position="228"/>
    </location>
</feature>
<accession>A0A5A7SBH0</accession>
<dbReference type="OrthoDB" id="3209791at2"/>
<dbReference type="RefSeq" id="WP_149429610.1">
    <property type="nucleotide sequence ID" value="NZ_VLNY01000003.1"/>
</dbReference>
<reference evidence="2 3" key="1">
    <citation type="submission" date="2019-07" db="EMBL/GenBank/DDBJ databases">
        <title>Rhodococcus cavernicolus sp. nov., isolated from a cave.</title>
        <authorList>
            <person name="Lee S.D."/>
        </authorList>
    </citation>
    <scope>NUCLEOTIDE SEQUENCE [LARGE SCALE GENOMIC DNA]</scope>
    <source>
        <strain evidence="2 3">C1-24</strain>
    </source>
</reference>
<proteinExistence type="predicted"/>
<name>A0A5A7SBH0_9NOCA</name>
<feature type="transmembrane region" description="Helical" evidence="1">
    <location>
        <begin position="20"/>
        <end position="42"/>
    </location>
</feature>
<gene>
    <name evidence="2" type="ORF">FOY51_07500</name>
</gene>
<dbReference type="Proteomes" id="UP000322244">
    <property type="component" value="Unassembled WGS sequence"/>
</dbReference>
<feature type="transmembrane region" description="Helical" evidence="1">
    <location>
        <begin position="168"/>
        <end position="189"/>
    </location>
</feature>
<dbReference type="EMBL" id="VLNY01000003">
    <property type="protein sequence ID" value="KAA0023266.1"/>
    <property type="molecule type" value="Genomic_DNA"/>
</dbReference>
<dbReference type="AlphaFoldDB" id="A0A5A7SBH0"/>
<keyword evidence="1" id="KW-1133">Transmembrane helix</keyword>